<reference evidence="1 2" key="1">
    <citation type="submission" date="2017-02" db="EMBL/GenBank/DDBJ databases">
        <authorList>
            <person name="Peterson S.W."/>
        </authorList>
    </citation>
    <scope>NUCLEOTIDE SEQUENCE [LARGE SCALE GENOMIC DNA]</scope>
    <source>
        <strain evidence="1 2">DSM 45154</strain>
    </source>
</reference>
<dbReference type="Pfam" id="PF13563">
    <property type="entry name" value="2_5_RNA_ligase2"/>
    <property type="match status" value="1"/>
</dbReference>
<dbReference type="AlphaFoldDB" id="A0A1T4NDB2"/>
<protein>
    <submittedName>
        <fullName evidence="1">2'-5' RNA ligase superfamily protein</fullName>
    </submittedName>
</protein>
<dbReference type="EMBL" id="FUWS01000003">
    <property type="protein sequence ID" value="SJZ77252.1"/>
    <property type="molecule type" value="Genomic_DNA"/>
</dbReference>
<dbReference type="GO" id="GO:0016874">
    <property type="term" value="F:ligase activity"/>
    <property type="evidence" value="ECO:0007669"/>
    <property type="project" value="UniProtKB-KW"/>
</dbReference>
<dbReference type="OrthoDB" id="3397424at2"/>
<proteinExistence type="predicted"/>
<organism evidence="1 2">
    <name type="scientific">Marinactinospora thermotolerans DSM 45154</name>
    <dbReference type="NCBI Taxonomy" id="1122192"/>
    <lineage>
        <taxon>Bacteria</taxon>
        <taxon>Bacillati</taxon>
        <taxon>Actinomycetota</taxon>
        <taxon>Actinomycetes</taxon>
        <taxon>Streptosporangiales</taxon>
        <taxon>Nocardiopsidaceae</taxon>
        <taxon>Marinactinospora</taxon>
    </lineage>
</organism>
<evidence type="ECO:0000313" key="2">
    <source>
        <dbReference type="Proteomes" id="UP000190637"/>
    </source>
</evidence>
<gene>
    <name evidence="1" type="ORF">SAMN02745673_01396</name>
</gene>
<keyword evidence="2" id="KW-1185">Reference proteome</keyword>
<dbReference type="STRING" id="1122192.SAMN02745673_01396"/>
<dbReference type="PANTHER" id="PTHR36039">
    <property type="match status" value="1"/>
</dbReference>
<dbReference type="Proteomes" id="UP000190637">
    <property type="component" value="Unassembled WGS sequence"/>
</dbReference>
<accession>A0A1T4NDB2</accession>
<dbReference type="SUPFAM" id="SSF55144">
    <property type="entry name" value="LigT-like"/>
    <property type="match status" value="1"/>
</dbReference>
<dbReference type="Gene3D" id="3.90.1140.10">
    <property type="entry name" value="Cyclic phosphodiesterase"/>
    <property type="match status" value="1"/>
</dbReference>
<dbReference type="PANTHER" id="PTHR36039:SF2">
    <property type="entry name" value="RNA LIGASE_CYCLIC NUCLEOTIDE PHOSPHODIESTERASE FAMILY PROTEIN"/>
    <property type="match status" value="1"/>
</dbReference>
<sequence length="173" mass="18649">MRTVELLFDPGLEAAVAAAWDRLAAAGLPSLAHHTHPSNRPHVTLGTATTLPSRARAGVEAALAALPLPVGLGGLVTFPGRRRALVWEVTPSPGLRELQAAVWRALPEDPRRNPVHRPRNWRPHATLARSASPGRIAEAAELLADLPRPRGHLVAARSYDDHSRTVARLVPRP</sequence>
<name>A0A1T4NDB2_9ACTN</name>
<keyword evidence="1" id="KW-0436">Ligase</keyword>
<dbReference type="RefSeq" id="WP_078760779.1">
    <property type="nucleotide sequence ID" value="NZ_FUWS01000003.1"/>
</dbReference>
<evidence type="ECO:0000313" key="1">
    <source>
        <dbReference type="EMBL" id="SJZ77252.1"/>
    </source>
</evidence>
<dbReference type="InterPro" id="IPR009097">
    <property type="entry name" value="Cyclic_Pdiesterase"/>
</dbReference>